<dbReference type="EMBL" id="QHHQ01000001">
    <property type="protein sequence ID" value="RAI03837.1"/>
    <property type="molecule type" value="Genomic_DNA"/>
</dbReference>
<sequence length="366" mass="40079">MPAGQLSIAKQPEVGAGTGSRTERKRPVVALKPLSAEGNAFSGAFSGHIDPAFECVPFGWDGLGRRAYDVVVFHWPTEFFRPTSRKQTLRYLAEMAADRARGTRFIWVAHNLAPHDGGSMESTLTRHLFLRLVDGVIYLSDHSRREAERLYPQLARKRSLVTVHGRYDETEVPATPHTAGAGRLLTFGLIRAYKNVAGLVRAARGVTAEPFAVTVAGTPFEDGLVEEIRAAADGEPRVTLDIRDQLMPAAELERLIDAHDAVVMPYTGILNSGVALHALARNRPILAPRLGSLPELQEMVGPDFVHLYDGPIRAEVIDDFLARIAGRDLGTADLSAFGWDRVGRDISGYIATLLRRPLSELSGYRA</sequence>
<dbReference type="SUPFAM" id="SSF53756">
    <property type="entry name" value="UDP-Glycosyltransferase/glycogen phosphorylase"/>
    <property type="match status" value="1"/>
</dbReference>
<dbReference type="Gene3D" id="3.40.50.2000">
    <property type="entry name" value="Glycogen Phosphorylase B"/>
    <property type="match status" value="1"/>
</dbReference>
<accession>A0A8B2NUH2</accession>
<comment type="caution">
    <text evidence="2">The sequence shown here is derived from an EMBL/GenBank/DDBJ whole genome shotgun (WGS) entry which is preliminary data.</text>
</comment>
<evidence type="ECO:0000256" key="1">
    <source>
        <dbReference type="SAM" id="MobiDB-lite"/>
    </source>
</evidence>
<protein>
    <recommendedName>
        <fullName evidence="4">Glycosyltransferase involved in cell wall biosynthesis</fullName>
    </recommendedName>
</protein>
<keyword evidence="3" id="KW-1185">Reference proteome</keyword>
<evidence type="ECO:0000313" key="2">
    <source>
        <dbReference type="EMBL" id="RAI03837.1"/>
    </source>
</evidence>
<name>A0A8B2NUH2_9HYPH</name>
<gene>
    <name evidence="2" type="ORF">DLJ53_05035</name>
</gene>
<feature type="region of interest" description="Disordered" evidence="1">
    <location>
        <begin position="1"/>
        <end position="26"/>
    </location>
</feature>
<organism evidence="2 3">
    <name type="scientific">Acuticoccus sediminis</name>
    <dbReference type="NCBI Taxonomy" id="2184697"/>
    <lineage>
        <taxon>Bacteria</taxon>
        <taxon>Pseudomonadati</taxon>
        <taxon>Pseudomonadota</taxon>
        <taxon>Alphaproteobacteria</taxon>
        <taxon>Hyphomicrobiales</taxon>
        <taxon>Amorphaceae</taxon>
        <taxon>Acuticoccus</taxon>
    </lineage>
</organism>
<dbReference type="AlphaFoldDB" id="A0A8B2NUH2"/>
<proteinExistence type="predicted"/>
<evidence type="ECO:0008006" key="4">
    <source>
        <dbReference type="Google" id="ProtNLM"/>
    </source>
</evidence>
<evidence type="ECO:0000313" key="3">
    <source>
        <dbReference type="Proteomes" id="UP000249590"/>
    </source>
</evidence>
<dbReference type="OrthoDB" id="9790710at2"/>
<reference evidence="2 3" key="1">
    <citation type="submission" date="2018-05" db="EMBL/GenBank/DDBJ databases">
        <title>Acuticoccus sediminis sp. nov., isolated from deep-sea sediment of Indian Ocean.</title>
        <authorList>
            <person name="Liu X."/>
            <person name="Lai Q."/>
            <person name="Du Y."/>
            <person name="Sun F."/>
            <person name="Zhang X."/>
            <person name="Wang S."/>
            <person name="Shao Z."/>
        </authorList>
    </citation>
    <scope>NUCLEOTIDE SEQUENCE [LARGE SCALE GENOMIC DNA]</scope>
    <source>
        <strain evidence="2 3">PTG4-2</strain>
    </source>
</reference>
<dbReference type="RefSeq" id="WP_111342860.1">
    <property type="nucleotide sequence ID" value="NZ_JAIWKD010000001.1"/>
</dbReference>
<dbReference type="Proteomes" id="UP000249590">
    <property type="component" value="Unassembled WGS sequence"/>
</dbReference>